<protein>
    <recommendedName>
        <fullName evidence="4">Zinc knuckle CX2CX4HX4C domain-containing protein</fullName>
    </recommendedName>
</protein>
<organism evidence="2 3">
    <name type="scientific">Brassica napus</name>
    <name type="common">Rape</name>
    <dbReference type="NCBI Taxonomy" id="3708"/>
    <lineage>
        <taxon>Eukaryota</taxon>
        <taxon>Viridiplantae</taxon>
        <taxon>Streptophyta</taxon>
        <taxon>Embryophyta</taxon>
        <taxon>Tracheophyta</taxon>
        <taxon>Spermatophyta</taxon>
        <taxon>Magnoliopsida</taxon>
        <taxon>eudicotyledons</taxon>
        <taxon>Gunneridae</taxon>
        <taxon>Pentapetalae</taxon>
        <taxon>rosids</taxon>
        <taxon>malvids</taxon>
        <taxon>Brassicales</taxon>
        <taxon>Brassicaceae</taxon>
        <taxon>Brassiceae</taxon>
        <taxon>Brassica</taxon>
    </lineage>
</organism>
<evidence type="ECO:0000313" key="2">
    <source>
        <dbReference type="EMBL" id="KAH0884079.1"/>
    </source>
</evidence>
<comment type="caution">
    <text evidence="2">The sequence shown here is derived from an EMBL/GenBank/DDBJ whole genome shotgun (WGS) entry which is preliminary data.</text>
</comment>
<dbReference type="EMBL" id="JAGKQM010000014">
    <property type="protein sequence ID" value="KAH0884079.1"/>
    <property type="molecule type" value="Genomic_DNA"/>
</dbReference>
<name>A0ABQ7ZV08_BRANA</name>
<proteinExistence type="predicted"/>
<accession>A0ABQ7ZV08</accession>
<reference evidence="2 3" key="1">
    <citation type="submission" date="2021-05" db="EMBL/GenBank/DDBJ databases">
        <title>Genome Assembly of Synthetic Allotetraploid Brassica napus Reveals Homoeologous Exchanges between Subgenomes.</title>
        <authorList>
            <person name="Davis J.T."/>
        </authorList>
    </citation>
    <scope>NUCLEOTIDE SEQUENCE [LARGE SCALE GENOMIC DNA]</scope>
    <source>
        <strain evidence="3">cv. Da-Ae</strain>
        <tissue evidence="2">Seedling</tissue>
    </source>
</reference>
<keyword evidence="3" id="KW-1185">Reference proteome</keyword>
<sequence>TKKKEDITIKLFYEKLFKHCSTCGLMTHENQDCLQKQPVLNQMVFPERMCLIEFGHQDKMGLLVGMMNVVKMRLLISLSKMVRALLRGFKIFILEPSESKAADKGRGPVWKEKQHPLRIEEPVKKRSDMDTAHTSGSPEKAVANRGRAIGSQHNKHVDVNVTYRNSSGSRSADNLIPPYDALKIDALNEHEQVEEDQAVDAEMQDAPLGNELMVMEEDGLLEEDLNQIESQERVDQERIEPDSSILMIEAKDKAIVDDNGEDYAKALTRTVTHSLFTSSQATSQRRASLRINAKPLSGQGSGVR</sequence>
<dbReference type="Proteomes" id="UP000824890">
    <property type="component" value="Unassembled WGS sequence"/>
</dbReference>
<feature type="region of interest" description="Disordered" evidence="1">
    <location>
        <begin position="277"/>
        <end position="304"/>
    </location>
</feature>
<evidence type="ECO:0000313" key="3">
    <source>
        <dbReference type="Proteomes" id="UP000824890"/>
    </source>
</evidence>
<feature type="non-terminal residue" evidence="2">
    <location>
        <position position="304"/>
    </location>
</feature>
<feature type="non-terminal residue" evidence="2">
    <location>
        <position position="1"/>
    </location>
</feature>
<evidence type="ECO:0000256" key="1">
    <source>
        <dbReference type="SAM" id="MobiDB-lite"/>
    </source>
</evidence>
<feature type="compositionally biased region" description="Polar residues" evidence="1">
    <location>
        <begin position="277"/>
        <end position="286"/>
    </location>
</feature>
<gene>
    <name evidence="2" type="ORF">HID58_060175</name>
</gene>
<evidence type="ECO:0008006" key="4">
    <source>
        <dbReference type="Google" id="ProtNLM"/>
    </source>
</evidence>